<feature type="domain" description="NADPH-dependent FMN reductase-like" evidence="1">
    <location>
        <begin position="3"/>
        <end position="149"/>
    </location>
</feature>
<dbReference type="PANTHER" id="PTHR30543:SF21">
    <property type="entry name" value="NAD(P)H-DEPENDENT FMN REDUCTASE LOT6"/>
    <property type="match status" value="1"/>
</dbReference>
<dbReference type="InterPro" id="IPR005025">
    <property type="entry name" value="FMN_Rdtase-like_dom"/>
</dbReference>
<dbReference type="EMBL" id="JAJIAO010000004">
    <property type="protein sequence ID" value="MCK8624886.1"/>
    <property type="molecule type" value="Genomic_DNA"/>
</dbReference>
<dbReference type="Proteomes" id="UP001522905">
    <property type="component" value="Unassembled WGS sequence"/>
</dbReference>
<dbReference type="InterPro" id="IPR050712">
    <property type="entry name" value="NAD(P)H-dep_reductase"/>
</dbReference>
<dbReference type="Pfam" id="PF03358">
    <property type="entry name" value="FMN_red"/>
    <property type="match status" value="1"/>
</dbReference>
<evidence type="ECO:0000313" key="3">
    <source>
        <dbReference type="Proteomes" id="UP001522905"/>
    </source>
</evidence>
<dbReference type="InterPro" id="IPR029039">
    <property type="entry name" value="Flavoprotein-like_sf"/>
</dbReference>
<protein>
    <submittedName>
        <fullName evidence="2">NAD(P)H-dependent oxidoreductase</fullName>
    </submittedName>
</protein>
<comment type="caution">
    <text evidence="2">The sequence shown here is derived from an EMBL/GenBank/DDBJ whole genome shotgun (WGS) entry which is preliminary data.</text>
</comment>
<accession>A0ABT0I2E1</accession>
<proteinExistence type="predicted"/>
<reference evidence="2 3" key="1">
    <citation type="submission" date="2021-11" db="EMBL/GenBank/DDBJ databases">
        <title>Comparative genomics of bee honey and flower isolates.</title>
        <authorList>
            <person name="Bechtner J.D."/>
            <person name="Gallus M.K."/>
            <person name="Ehrmann M."/>
        </authorList>
    </citation>
    <scope>NUCLEOTIDE SEQUENCE [LARGE SCALE GENOMIC DNA]</scope>
    <source>
        <strain evidence="2 3">M161</strain>
    </source>
</reference>
<dbReference type="Gene3D" id="3.40.50.360">
    <property type="match status" value="1"/>
</dbReference>
<dbReference type="SUPFAM" id="SSF52218">
    <property type="entry name" value="Flavoproteins"/>
    <property type="match status" value="1"/>
</dbReference>
<sequence>MTTINVILGSSRKNALGLNIFNFMKNNQQMYQKLTGAHFKFIDLNAYKLPFFYEAIPPMANQNRQLPRNEQNWIDDMQNADGYIFLTPEYNHSFPAVLKNALDYLDHQMTGKATFIVSYANNVRAGQFGGLELSHVLSKLGAFVCPTTEMMNIRNAQDTFKVNGDLIKTSETADYYNQKIATLMQKAAFYSQLFKNNPFEKEQINENISSSR</sequence>
<keyword evidence="3" id="KW-1185">Reference proteome</keyword>
<evidence type="ECO:0000259" key="1">
    <source>
        <dbReference type="Pfam" id="PF03358"/>
    </source>
</evidence>
<evidence type="ECO:0000313" key="2">
    <source>
        <dbReference type="EMBL" id="MCK8624886.1"/>
    </source>
</evidence>
<organism evidence="2 3">
    <name type="scientific">Apilactobacillus xinyiensis</name>
    <dbReference type="NCBI Taxonomy" id="2841032"/>
    <lineage>
        <taxon>Bacteria</taxon>
        <taxon>Bacillati</taxon>
        <taxon>Bacillota</taxon>
        <taxon>Bacilli</taxon>
        <taxon>Lactobacillales</taxon>
        <taxon>Lactobacillaceae</taxon>
        <taxon>Apilactobacillus</taxon>
    </lineage>
</organism>
<gene>
    <name evidence="2" type="ORF">LNP07_05080</name>
</gene>
<dbReference type="PANTHER" id="PTHR30543">
    <property type="entry name" value="CHROMATE REDUCTASE"/>
    <property type="match status" value="1"/>
</dbReference>
<name>A0ABT0I2E1_9LACO</name>
<dbReference type="RefSeq" id="WP_248601767.1">
    <property type="nucleotide sequence ID" value="NZ_JAJIAO010000004.1"/>
</dbReference>